<evidence type="ECO:0000256" key="1">
    <source>
        <dbReference type="ARBA" id="ARBA00022614"/>
    </source>
</evidence>
<dbReference type="PANTHER" id="PTHR24369:SF213">
    <property type="entry name" value="INSULIN LIKE GROWTH FACTOR BINDING PROTEIN ACID LABILE SUBUNIT"/>
    <property type="match status" value="1"/>
</dbReference>
<dbReference type="PANTHER" id="PTHR24369">
    <property type="entry name" value="ANTIGEN BSP, PUTATIVE-RELATED"/>
    <property type="match status" value="1"/>
</dbReference>
<proteinExistence type="predicted"/>
<feature type="region of interest" description="Disordered" evidence="3">
    <location>
        <begin position="593"/>
        <end position="612"/>
    </location>
</feature>
<feature type="compositionally biased region" description="Polar residues" evidence="3">
    <location>
        <begin position="821"/>
        <end position="838"/>
    </location>
</feature>
<feature type="compositionally biased region" description="Polar residues" evidence="3">
    <location>
        <begin position="500"/>
        <end position="521"/>
    </location>
</feature>
<feature type="region of interest" description="Disordered" evidence="3">
    <location>
        <begin position="874"/>
        <end position="902"/>
    </location>
</feature>
<dbReference type="Gene3D" id="3.80.10.10">
    <property type="entry name" value="Ribonuclease Inhibitor"/>
    <property type="match status" value="1"/>
</dbReference>
<reference evidence="4" key="1">
    <citation type="submission" date="2025-08" db="UniProtKB">
        <authorList>
            <consortium name="Ensembl"/>
        </authorList>
    </citation>
    <scope>IDENTIFICATION</scope>
</reference>
<accession>A0A8C6I436</accession>
<evidence type="ECO:0000313" key="5">
    <source>
        <dbReference type="Proteomes" id="UP000694415"/>
    </source>
</evidence>
<dbReference type="InterPro" id="IPR001611">
    <property type="entry name" value="Leu-rich_rpt"/>
</dbReference>
<dbReference type="Ensembl" id="ENSMSIT00000039053.1">
    <property type="protein sequence ID" value="ENSMSIP00000030989.1"/>
    <property type="gene ID" value="ENSMSIG00000025948.1"/>
</dbReference>
<feature type="region of interest" description="Disordered" evidence="3">
    <location>
        <begin position="500"/>
        <end position="530"/>
    </location>
</feature>
<name>A0A8C6I436_MUSSI</name>
<evidence type="ECO:0000256" key="2">
    <source>
        <dbReference type="ARBA" id="ARBA00022737"/>
    </source>
</evidence>
<keyword evidence="2" id="KW-0677">Repeat</keyword>
<evidence type="ECO:0000313" key="4">
    <source>
        <dbReference type="Ensembl" id="ENSMSIP00000030989.1"/>
    </source>
</evidence>
<organism evidence="4 5">
    <name type="scientific">Mus spicilegus</name>
    <name type="common">Mound-building mouse</name>
    <dbReference type="NCBI Taxonomy" id="10103"/>
    <lineage>
        <taxon>Eukaryota</taxon>
        <taxon>Metazoa</taxon>
        <taxon>Chordata</taxon>
        <taxon>Craniata</taxon>
        <taxon>Vertebrata</taxon>
        <taxon>Euteleostomi</taxon>
        <taxon>Mammalia</taxon>
        <taxon>Eutheria</taxon>
        <taxon>Euarchontoglires</taxon>
        <taxon>Glires</taxon>
        <taxon>Rodentia</taxon>
        <taxon>Myomorpha</taxon>
        <taxon>Muroidea</taxon>
        <taxon>Muridae</taxon>
        <taxon>Murinae</taxon>
        <taxon>Mus</taxon>
        <taxon>Mus</taxon>
    </lineage>
</organism>
<dbReference type="InterPro" id="IPR003591">
    <property type="entry name" value="Leu-rich_rpt_typical-subtyp"/>
</dbReference>
<feature type="compositionally biased region" description="Basic and acidic residues" evidence="3">
    <location>
        <begin position="382"/>
        <end position="397"/>
    </location>
</feature>
<dbReference type="PROSITE" id="PS51450">
    <property type="entry name" value="LRR"/>
    <property type="match status" value="1"/>
</dbReference>
<feature type="region of interest" description="Disordered" evidence="3">
    <location>
        <begin position="376"/>
        <end position="397"/>
    </location>
</feature>
<dbReference type="InterPro" id="IPR032675">
    <property type="entry name" value="LRR_dom_sf"/>
</dbReference>
<sequence length="902" mass="100783">MTLLMSIYISTNTQILNVAGDWSIETCLCDLSAVRGIMRDFYIRVTILVTGLCFVETVTTPSRKSSVSFNPEYQRNGDLLANWSSIRHVSQNTDAMDRSFYYFRVLFQPHTQKERHIKPPDRTHHRISKVTLGPLVHLHALEILNLSNKAIHSLSLPPSSHQKRHGGHSHSRLPRLQVLILQRNQLSGTPKGLWKLKSLRSLDLSFNRIVHIGLSDFHGCLQLESIYLKSNKICTIHPKAFKGLKKLQVVDLRSNALTTLVPIVTIALELPHLELGLADNQWQCSESNANFQNITSASWREIWKAICNMSVENERPNAETPQIRKSRDTHLLLSPPSDLKSLIQSKAERPQAGMDMHLSALGKEAKDGYGDLKGMWPQSPIELRDSQDGQVTDRKDDKPPALELAICLSVFITFVVAFCLGAFARPYIDRLRQQRCSNKRPGSDNAYSNKGFHGDIEGAQHMEYQGTDLHQTTHHLHLSENQNPSWVAEPIPHSAVQSEQMLGSNGTDPGHQQSPEQLKNSNESRSRDSIVLPSGPVAHLALHGLPNADAHKPISPVQHHHDFLEEAHYDTVAQEYSLIDDVMDRSSITGPLGTFPSSVESRRDDLHPSQPRDVVASFSKTLAHANTREAEGSMETGCPEPLGAMDSQMGSSEERQVSNSIRELATQQPSFQGVDAEERLSHVYSEVLHNDPPSLRPRWGSGHYVIPATEEPVERDAPFDPHYDLVTNYESDSEEGSLFTLSSEGSEDTRSLAEEQASVENDGTSQPLPSRNLGEYKDSVTSAESVEDLTLQRIPEKCEAQEAHLRNTLISGPDSCVCEMNQENDSSSLDPENRSTWPQLPGHKLSHHETLGTYGDIEPQSEAVDWHYSLRDLEFPNVDSSPSPPYSDEDLSGPEDRARKEK</sequence>
<keyword evidence="1" id="KW-0433">Leucine-rich repeat</keyword>
<reference evidence="4" key="2">
    <citation type="submission" date="2025-09" db="UniProtKB">
        <authorList>
            <consortium name="Ensembl"/>
        </authorList>
    </citation>
    <scope>IDENTIFICATION</scope>
</reference>
<dbReference type="SUPFAM" id="SSF52058">
    <property type="entry name" value="L domain-like"/>
    <property type="match status" value="1"/>
</dbReference>
<dbReference type="Pfam" id="PF13855">
    <property type="entry name" value="LRR_8"/>
    <property type="match status" value="1"/>
</dbReference>
<dbReference type="AlphaFoldDB" id="A0A8C6I436"/>
<evidence type="ECO:0000256" key="3">
    <source>
        <dbReference type="SAM" id="MobiDB-lite"/>
    </source>
</evidence>
<dbReference type="InterPro" id="IPR050541">
    <property type="entry name" value="LRR_TM_domain-containing"/>
</dbReference>
<protein>
    <submittedName>
        <fullName evidence="4">Leucine rich repeat containing 66</fullName>
    </submittedName>
</protein>
<feature type="region of interest" description="Disordered" evidence="3">
    <location>
        <begin position="821"/>
        <end position="856"/>
    </location>
</feature>
<dbReference type="GeneTree" id="ENSGT00390000014817"/>
<keyword evidence="5" id="KW-1185">Reference proteome</keyword>
<feature type="region of interest" description="Disordered" evidence="3">
    <location>
        <begin position="730"/>
        <end position="781"/>
    </location>
</feature>
<dbReference type="SMART" id="SM00369">
    <property type="entry name" value="LRR_TYP"/>
    <property type="match status" value="4"/>
</dbReference>
<feature type="compositionally biased region" description="Polar residues" evidence="3">
    <location>
        <begin position="758"/>
        <end position="769"/>
    </location>
</feature>
<dbReference type="GO" id="GO:0005886">
    <property type="term" value="C:plasma membrane"/>
    <property type="evidence" value="ECO:0007669"/>
    <property type="project" value="TreeGrafter"/>
</dbReference>
<dbReference type="Proteomes" id="UP000694415">
    <property type="component" value="Unplaced"/>
</dbReference>